<name>A0A5B9W1I3_9BACT</name>
<dbReference type="Proteomes" id="UP000324233">
    <property type="component" value="Chromosome"/>
</dbReference>
<proteinExistence type="predicted"/>
<gene>
    <name evidence="1" type="ORF">OJF2_29850</name>
</gene>
<accession>A0A5B9W1I3</accession>
<dbReference type="EMBL" id="CP042997">
    <property type="protein sequence ID" value="QEH34446.1"/>
    <property type="molecule type" value="Genomic_DNA"/>
</dbReference>
<evidence type="ECO:0000313" key="2">
    <source>
        <dbReference type="Proteomes" id="UP000324233"/>
    </source>
</evidence>
<evidence type="ECO:0000313" key="1">
    <source>
        <dbReference type="EMBL" id="QEH34446.1"/>
    </source>
</evidence>
<organism evidence="1 2">
    <name type="scientific">Aquisphaera giovannonii</name>
    <dbReference type="NCBI Taxonomy" id="406548"/>
    <lineage>
        <taxon>Bacteria</taxon>
        <taxon>Pseudomonadati</taxon>
        <taxon>Planctomycetota</taxon>
        <taxon>Planctomycetia</taxon>
        <taxon>Isosphaerales</taxon>
        <taxon>Isosphaeraceae</taxon>
        <taxon>Aquisphaera</taxon>
    </lineage>
</organism>
<keyword evidence="2" id="KW-1185">Reference proteome</keyword>
<dbReference type="KEGG" id="agv:OJF2_29850"/>
<sequence length="47" mass="5251">MRASPPVACSAASKLHLAWDGWENLYPIRAFRTLAPALSDRERPRTA</sequence>
<protein>
    <submittedName>
        <fullName evidence="1">Uncharacterized protein</fullName>
    </submittedName>
</protein>
<reference evidence="1 2" key="1">
    <citation type="submission" date="2019-08" db="EMBL/GenBank/DDBJ databases">
        <title>Deep-cultivation of Planctomycetes and their phenomic and genomic characterization uncovers novel biology.</title>
        <authorList>
            <person name="Wiegand S."/>
            <person name="Jogler M."/>
            <person name="Boedeker C."/>
            <person name="Pinto D."/>
            <person name="Vollmers J."/>
            <person name="Rivas-Marin E."/>
            <person name="Kohn T."/>
            <person name="Peeters S.H."/>
            <person name="Heuer A."/>
            <person name="Rast P."/>
            <person name="Oberbeckmann S."/>
            <person name="Bunk B."/>
            <person name="Jeske O."/>
            <person name="Meyerdierks A."/>
            <person name="Storesund J.E."/>
            <person name="Kallscheuer N."/>
            <person name="Luecker S."/>
            <person name="Lage O.M."/>
            <person name="Pohl T."/>
            <person name="Merkel B.J."/>
            <person name="Hornburger P."/>
            <person name="Mueller R.-W."/>
            <person name="Bruemmer F."/>
            <person name="Labrenz M."/>
            <person name="Spormann A.M."/>
            <person name="Op den Camp H."/>
            <person name="Overmann J."/>
            <person name="Amann R."/>
            <person name="Jetten M.S.M."/>
            <person name="Mascher T."/>
            <person name="Medema M.H."/>
            <person name="Devos D.P."/>
            <person name="Kaster A.-K."/>
            <person name="Ovreas L."/>
            <person name="Rohde M."/>
            <person name="Galperin M.Y."/>
            <person name="Jogler C."/>
        </authorList>
    </citation>
    <scope>NUCLEOTIDE SEQUENCE [LARGE SCALE GENOMIC DNA]</scope>
    <source>
        <strain evidence="1 2">OJF2</strain>
    </source>
</reference>
<dbReference type="AlphaFoldDB" id="A0A5B9W1I3"/>